<sequence>MFRSRTKEIGFGSRENESCRLVVPFHFTSSKILDQVTSSGIVSKVHHTIYSFGT</sequence>
<organism evidence="1 2">
    <name type="scientific">Gossypium arboreum</name>
    <name type="common">Tree cotton</name>
    <name type="synonym">Gossypium nanking</name>
    <dbReference type="NCBI Taxonomy" id="29729"/>
    <lineage>
        <taxon>Eukaryota</taxon>
        <taxon>Viridiplantae</taxon>
        <taxon>Streptophyta</taxon>
        <taxon>Embryophyta</taxon>
        <taxon>Tracheophyta</taxon>
        <taxon>Spermatophyta</taxon>
        <taxon>Magnoliopsida</taxon>
        <taxon>eudicotyledons</taxon>
        <taxon>Gunneridae</taxon>
        <taxon>Pentapetalae</taxon>
        <taxon>rosids</taxon>
        <taxon>malvids</taxon>
        <taxon>Malvales</taxon>
        <taxon>Malvaceae</taxon>
        <taxon>Malvoideae</taxon>
        <taxon>Gossypium</taxon>
    </lineage>
</organism>
<evidence type="ECO:0000313" key="1">
    <source>
        <dbReference type="EMBL" id="KHG27182.1"/>
    </source>
</evidence>
<proteinExistence type="predicted"/>
<keyword evidence="2" id="KW-1185">Reference proteome</keyword>
<dbReference type="EMBL" id="KN440182">
    <property type="protein sequence ID" value="KHG27182.1"/>
    <property type="molecule type" value="Genomic_DNA"/>
</dbReference>
<dbReference type="AlphaFoldDB" id="A0A0B0PQP0"/>
<protein>
    <submittedName>
        <fullName evidence="1">Uncharacterized protein</fullName>
    </submittedName>
</protein>
<dbReference type="Proteomes" id="UP000032142">
    <property type="component" value="Unassembled WGS sequence"/>
</dbReference>
<reference evidence="2" key="1">
    <citation type="submission" date="2014-09" db="EMBL/GenBank/DDBJ databases">
        <authorList>
            <person name="Mudge J."/>
            <person name="Ramaraj T."/>
            <person name="Lindquist I.E."/>
            <person name="Bharti A.K."/>
            <person name="Sundararajan A."/>
            <person name="Cameron C.T."/>
            <person name="Woodward J.E."/>
            <person name="May G.D."/>
            <person name="Brubaker C."/>
            <person name="Broadhvest J."/>
            <person name="Wilkins T.A."/>
        </authorList>
    </citation>
    <scope>NUCLEOTIDE SEQUENCE</scope>
    <source>
        <strain evidence="2">cv. AKA8401</strain>
    </source>
</reference>
<accession>A0A0B0PQP0</accession>
<gene>
    <name evidence="1" type="ORF">F383_33800</name>
</gene>
<evidence type="ECO:0000313" key="2">
    <source>
        <dbReference type="Proteomes" id="UP000032142"/>
    </source>
</evidence>
<name>A0A0B0PQP0_GOSAR</name>